<evidence type="ECO:0008006" key="10">
    <source>
        <dbReference type="Google" id="ProtNLM"/>
    </source>
</evidence>
<dbReference type="InterPro" id="IPR013324">
    <property type="entry name" value="RNA_pol_sigma_r3/r4-like"/>
</dbReference>
<keyword evidence="3" id="KW-0731">Sigma factor</keyword>
<dbReference type="InterPro" id="IPR036388">
    <property type="entry name" value="WH-like_DNA-bd_sf"/>
</dbReference>
<keyword evidence="2" id="KW-0805">Transcription regulation</keyword>
<dbReference type="SUPFAM" id="SSF88659">
    <property type="entry name" value="Sigma3 and sigma4 domains of RNA polymerase sigma factors"/>
    <property type="match status" value="1"/>
</dbReference>
<dbReference type="GO" id="GO:0003677">
    <property type="term" value="F:DNA binding"/>
    <property type="evidence" value="ECO:0007669"/>
    <property type="project" value="UniProtKB-KW"/>
</dbReference>
<evidence type="ECO:0000256" key="3">
    <source>
        <dbReference type="ARBA" id="ARBA00023082"/>
    </source>
</evidence>
<dbReference type="KEGG" id="gph:GEMMAAP_00230"/>
<protein>
    <recommendedName>
        <fullName evidence="10">RNA polymerase sigma factor</fullName>
    </recommendedName>
</protein>
<dbReference type="PANTHER" id="PTHR43133:SF8">
    <property type="entry name" value="RNA POLYMERASE SIGMA FACTOR HI_1459-RELATED"/>
    <property type="match status" value="1"/>
</dbReference>
<dbReference type="InterPro" id="IPR007627">
    <property type="entry name" value="RNA_pol_sigma70_r2"/>
</dbReference>
<evidence type="ECO:0000256" key="1">
    <source>
        <dbReference type="ARBA" id="ARBA00010641"/>
    </source>
</evidence>
<dbReference type="InterPro" id="IPR013249">
    <property type="entry name" value="RNA_pol_sigma70_r4_t2"/>
</dbReference>
<dbReference type="NCBIfam" id="TIGR02937">
    <property type="entry name" value="sigma70-ECF"/>
    <property type="match status" value="1"/>
</dbReference>
<keyword evidence="5" id="KW-0804">Transcription</keyword>
<dbReference type="Gene3D" id="1.10.10.10">
    <property type="entry name" value="Winged helix-like DNA-binding domain superfamily/Winged helix DNA-binding domain"/>
    <property type="match status" value="1"/>
</dbReference>
<evidence type="ECO:0000256" key="2">
    <source>
        <dbReference type="ARBA" id="ARBA00023015"/>
    </source>
</evidence>
<name>A0A143BFB6_9BACT</name>
<dbReference type="SUPFAM" id="SSF88946">
    <property type="entry name" value="Sigma2 domain of RNA polymerase sigma factors"/>
    <property type="match status" value="1"/>
</dbReference>
<evidence type="ECO:0000259" key="6">
    <source>
        <dbReference type="Pfam" id="PF04542"/>
    </source>
</evidence>
<dbReference type="InterPro" id="IPR039425">
    <property type="entry name" value="RNA_pol_sigma-70-like"/>
</dbReference>
<dbReference type="PANTHER" id="PTHR43133">
    <property type="entry name" value="RNA POLYMERASE ECF-TYPE SIGMA FACTO"/>
    <property type="match status" value="1"/>
</dbReference>
<dbReference type="InterPro" id="IPR014284">
    <property type="entry name" value="RNA_pol_sigma-70_dom"/>
</dbReference>
<evidence type="ECO:0000313" key="9">
    <source>
        <dbReference type="Proteomes" id="UP000076404"/>
    </source>
</evidence>
<evidence type="ECO:0000256" key="5">
    <source>
        <dbReference type="ARBA" id="ARBA00023163"/>
    </source>
</evidence>
<dbReference type="InterPro" id="IPR013325">
    <property type="entry name" value="RNA_pol_sigma_r2"/>
</dbReference>
<keyword evidence="9" id="KW-1185">Reference proteome</keyword>
<evidence type="ECO:0000259" key="7">
    <source>
        <dbReference type="Pfam" id="PF08281"/>
    </source>
</evidence>
<dbReference type="EMBL" id="CP011454">
    <property type="protein sequence ID" value="AMW03696.1"/>
    <property type="molecule type" value="Genomic_DNA"/>
</dbReference>
<dbReference type="STRING" id="1379270.GEMMAAP_00230"/>
<comment type="similarity">
    <text evidence="1">Belongs to the sigma-70 factor family. ECF subfamily.</text>
</comment>
<dbReference type="Pfam" id="PF08281">
    <property type="entry name" value="Sigma70_r4_2"/>
    <property type="match status" value="1"/>
</dbReference>
<feature type="domain" description="RNA polymerase sigma-70 region 2" evidence="6">
    <location>
        <begin position="38"/>
        <end position="105"/>
    </location>
</feature>
<dbReference type="Gene3D" id="1.10.1740.10">
    <property type="match status" value="1"/>
</dbReference>
<feature type="domain" description="RNA polymerase sigma factor 70 region 4 type 2" evidence="7">
    <location>
        <begin position="131"/>
        <end position="183"/>
    </location>
</feature>
<dbReference type="AlphaFoldDB" id="A0A143BFB6"/>
<gene>
    <name evidence="8" type="ORF">GEMMAAP_00230</name>
</gene>
<keyword evidence="4" id="KW-0238">DNA-binding</keyword>
<reference evidence="8 9" key="2">
    <citation type="journal article" date="2016" name="Environ. Microbiol. Rep.">
        <title>Metagenomic evidence for the presence of phototrophic Gemmatimonadetes bacteria in diverse environments.</title>
        <authorList>
            <person name="Zeng Y."/>
            <person name="Baumbach J."/>
            <person name="Barbosa E.G."/>
            <person name="Azevedo V."/>
            <person name="Zhang C."/>
            <person name="Koblizek M."/>
        </authorList>
    </citation>
    <scope>NUCLEOTIDE SEQUENCE [LARGE SCALE GENOMIC DNA]</scope>
    <source>
        <strain evidence="8 9">AP64</strain>
    </source>
</reference>
<dbReference type="CDD" id="cd06171">
    <property type="entry name" value="Sigma70_r4"/>
    <property type="match status" value="1"/>
</dbReference>
<organism evidence="8 9">
    <name type="scientific">Gemmatimonas phototrophica</name>
    <dbReference type="NCBI Taxonomy" id="1379270"/>
    <lineage>
        <taxon>Bacteria</taxon>
        <taxon>Pseudomonadati</taxon>
        <taxon>Gemmatimonadota</taxon>
        <taxon>Gemmatimonadia</taxon>
        <taxon>Gemmatimonadales</taxon>
        <taxon>Gemmatimonadaceae</taxon>
        <taxon>Gemmatimonas</taxon>
    </lineage>
</organism>
<evidence type="ECO:0000313" key="8">
    <source>
        <dbReference type="EMBL" id="AMW03696.1"/>
    </source>
</evidence>
<evidence type="ECO:0000256" key="4">
    <source>
        <dbReference type="ARBA" id="ARBA00023125"/>
    </source>
</evidence>
<dbReference type="OrthoDB" id="1027298at2"/>
<dbReference type="GO" id="GO:0016987">
    <property type="term" value="F:sigma factor activity"/>
    <property type="evidence" value="ECO:0007669"/>
    <property type="project" value="UniProtKB-KW"/>
</dbReference>
<dbReference type="GO" id="GO:0006352">
    <property type="term" value="P:DNA-templated transcription initiation"/>
    <property type="evidence" value="ECO:0007669"/>
    <property type="project" value="InterPro"/>
</dbReference>
<dbReference type="Proteomes" id="UP000076404">
    <property type="component" value="Chromosome"/>
</dbReference>
<accession>A0A143BFB6</accession>
<dbReference type="Pfam" id="PF04542">
    <property type="entry name" value="Sigma70_r2"/>
    <property type="match status" value="1"/>
</dbReference>
<proteinExistence type="inferred from homology"/>
<reference evidence="8 9" key="1">
    <citation type="journal article" date="2014" name="Proc. Natl. Acad. Sci. U.S.A.">
        <title>Functional type 2 photosynthetic reaction centers found in the rare bacterial phylum Gemmatimonadetes.</title>
        <authorList>
            <person name="Zeng Y."/>
            <person name="Feng F."/>
            <person name="Medova H."/>
            <person name="Dean J."/>
            <person name="Koblizek M."/>
        </authorList>
    </citation>
    <scope>NUCLEOTIDE SEQUENCE [LARGE SCALE GENOMIC DNA]</scope>
    <source>
        <strain evidence="8 9">AP64</strain>
    </source>
</reference>
<dbReference type="eggNOG" id="COG1595">
    <property type="taxonomic scope" value="Bacteria"/>
</dbReference>
<dbReference type="RefSeq" id="WP_026848965.1">
    <property type="nucleotide sequence ID" value="NZ_CP011454.1"/>
</dbReference>
<sequence length="193" mass="21394">MTIPAEPGLDGVPDPHSPPDALLIRQVLAGQTDAFAALVDRYHAQCLRVATHLLADSDDAEDVVQDAFVRAYRHLGSYHERDKFGGWLMRILVNQCRTRATKNARYVALDPELHTEHLSVSADDDALSRRAELAHAMSHLGAEAREALVLRFGEELSYEEMSALTGVGVSALKMRVQRACQRLRTLLTEHLSS</sequence>